<sequence length="85" mass="9585">MQKNTYKELTDEKLLKRSELMKGVSIGFGVVYLLAIAAVTYLFLTKGSGRMSMAVFIPILMMPVAFMPLLINWSLLNKEIKARSL</sequence>
<keyword evidence="1" id="KW-1133">Transmembrane helix</keyword>
<reference evidence="2 3" key="1">
    <citation type="submission" date="2020-08" db="EMBL/GenBank/DDBJ databases">
        <title>Genomic Encyclopedia of Type Strains, Phase IV (KMG-IV): sequencing the most valuable type-strain genomes for metagenomic binning, comparative biology and taxonomic classification.</title>
        <authorList>
            <person name="Goeker M."/>
        </authorList>
    </citation>
    <scope>NUCLEOTIDE SEQUENCE [LARGE SCALE GENOMIC DNA]</scope>
    <source>
        <strain evidence="2 3">DSM 29854</strain>
    </source>
</reference>
<keyword evidence="3" id="KW-1185">Reference proteome</keyword>
<comment type="caution">
    <text evidence="2">The sequence shown here is derived from an EMBL/GenBank/DDBJ whole genome shotgun (WGS) entry which is preliminary data.</text>
</comment>
<dbReference type="RefSeq" id="WP_066836870.1">
    <property type="nucleotide sequence ID" value="NZ_JACJIQ010000028.1"/>
</dbReference>
<evidence type="ECO:0000313" key="2">
    <source>
        <dbReference type="EMBL" id="MBA9079731.1"/>
    </source>
</evidence>
<proteinExistence type="predicted"/>
<keyword evidence="1" id="KW-0812">Transmembrane</keyword>
<evidence type="ECO:0008006" key="4">
    <source>
        <dbReference type="Google" id="ProtNLM"/>
    </source>
</evidence>
<protein>
    <recommendedName>
        <fullName evidence="4">Redox-active disulfide protein 2</fullName>
    </recommendedName>
</protein>
<dbReference type="EMBL" id="JACJIQ010000028">
    <property type="protein sequence ID" value="MBA9079731.1"/>
    <property type="molecule type" value="Genomic_DNA"/>
</dbReference>
<name>A0A839H1G3_9BACT</name>
<keyword evidence="1" id="KW-0472">Membrane</keyword>
<dbReference type="Proteomes" id="UP000563094">
    <property type="component" value="Unassembled WGS sequence"/>
</dbReference>
<feature type="transmembrane region" description="Helical" evidence="1">
    <location>
        <begin position="20"/>
        <end position="43"/>
    </location>
</feature>
<organism evidence="2 3">
    <name type="scientific">Rufibacter quisquiliarum</name>
    <dbReference type="NCBI Taxonomy" id="1549639"/>
    <lineage>
        <taxon>Bacteria</taxon>
        <taxon>Pseudomonadati</taxon>
        <taxon>Bacteroidota</taxon>
        <taxon>Cytophagia</taxon>
        <taxon>Cytophagales</taxon>
        <taxon>Hymenobacteraceae</taxon>
        <taxon>Rufibacter</taxon>
    </lineage>
</organism>
<evidence type="ECO:0000256" key="1">
    <source>
        <dbReference type="SAM" id="Phobius"/>
    </source>
</evidence>
<dbReference type="AlphaFoldDB" id="A0A839H1G3"/>
<feature type="transmembrane region" description="Helical" evidence="1">
    <location>
        <begin position="55"/>
        <end position="76"/>
    </location>
</feature>
<gene>
    <name evidence="2" type="ORF">FHS90_004471</name>
</gene>
<accession>A0A839H1G3</accession>
<evidence type="ECO:0000313" key="3">
    <source>
        <dbReference type="Proteomes" id="UP000563094"/>
    </source>
</evidence>